<dbReference type="InterPro" id="IPR030378">
    <property type="entry name" value="G_CP_dom"/>
</dbReference>
<evidence type="ECO:0000256" key="1">
    <source>
        <dbReference type="ARBA" id="ARBA00004123"/>
    </source>
</evidence>
<dbReference type="Pfam" id="PF08701">
    <property type="entry name" value="GN3L_Grn1"/>
    <property type="match status" value="1"/>
</dbReference>
<dbReference type="InterPro" id="IPR027417">
    <property type="entry name" value="P-loop_NTPase"/>
</dbReference>
<evidence type="ECO:0000259" key="8">
    <source>
        <dbReference type="PROSITE" id="PS51721"/>
    </source>
</evidence>
<dbReference type="GO" id="GO:0005525">
    <property type="term" value="F:GTP binding"/>
    <property type="evidence" value="ECO:0007669"/>
    <property type="project" value="UniProtKB-KW"/>
</dbReference>
<dbReference type="FunFam" id="1.10.1580.10:FF:000002">
    <property type="entry name" value="Guanine nucleotide-binding protein-like 3 (nucleolar)-like"/>
    <property type="match status" value="1"/>
</dbReference>
<proteinExistence type="predicted"/>
<feature type="region of interest" description="Disordered" evidence="7">
    <location>
        <begin position="23"/>
        <end position="54"/>
    </location>
</feature>
<accession>A0A3M7QZ93</accession>
<dbReference type="PROSITE" id="PS51721">
    <property type="entry name" value="G_CP"/>
    <property type="match status" value="1"/>
</dbReference>
<evidence type="ECO:0000256" key="6">
    <source>
        <dbReference type="SAM" id="Coils"/>
    </source>
</evidence>
<keyword evidence="5" id="KW-0539">Nucleus</keyword>
<dbReference type="InterPro" id="IPR023179">
    <property type="entry name" value="GTP-bd_ortho_bundle_sf"/>
</dbReference>
<reference evidence="9 10" key="1">
    <citation type="journal article" date="2018" name="Sci. Rep.">
        <title>Genomic signatures of local adaptation to the degree of environmental predictability in rotifers.</title>
        <authorList>
            <person name="Franch-Gras L."/>
            <person name="Hahn C."/>
            <person name="Garcia-Roger E.M."/>
            <person name="Carmona M.J."/>
            <person name="Serra M."/>
            <person name="Gomez A."/>
        </authorList>
    </citation>
    <scope>NUCLEOTIDE SEQUENCE [LARGE SCALE GENOMIC DNA]</scope>
    <source>
        <strain evidence="9">HYR1</strain>
    </source>
</reference>
<dbReference type="PANTHER" id="PTHR11089:SF30">
    <property type="entry name" value="GUANINE NUCLEOTIDE-BINDING PROTEIN-LIKE 3 HOMOLOG"/>
    <property type="match status" value="1"/>
</dbReference>
<keyword evidence="10" id="KW-1185">Reference proteome</keyword>
<keyword evidence="4" id="KW-0342">GTP-binding</keyword>
<organism evidence="9 10">
    <name type="scientific">Brachionus plicatilis</name>
    <name type="common">Marine rotifer</name>
    <name type="synonym">Brachionus muelleri</name>
    <dbReference type="NCBI Taxonomy" id="10195"/>
    <lineage>
        <taxon>Eukaryota</taxon>
        <taxon>Metazoa</taxon>
        <taxon>Spiralia</taxon>
        <taxon>Gnathifera</taxon>
        <taxon>Rotifera</taxon>
        <taxon>Eurotatoria</taxon>
        <taxon>Monogononta</taxon>
        <taxon>Pseudotrocha</taxon>
        <taxon>Ploima</taxon>
        <taxon>Brachionidae</taxon>
        <taxon>Brachionus</taxon>
    </lineage>
</organism>
<evidence type="ECO:0000256" key="3">
    <source>
        <dbReference type="ARBA" id="ARBA00023054"/>
    </source>
</evidence>
<dbReference type="AlphaFoldDB" id="A0A3M7QZ93"/>
<evidence type="ECO:0000256" key="4">
    <source>
        <dbReference type="ARBA" id="ARBA00023134"/>
    </source>
</evidence>
<evidence type="ECO:0000256" key="7">
    <source>
        <dbReference type="SAM" id="MobiDB-lite"/>
    </source>
</evidence>
<keyword evidence="3 6" id="KW-0175">Coiled coil</keyword>
<dbReference type="InterPro" id="IPR014813">
    <property type="entry name" value="Gnl3_N_dom"/>
</dbReference>
<dbReference type="SUPFAM" id="SSF52540">
    <property type="entry name" value="P-loop containing nucleoside triphosphate hydrolases"/>
    <property type="match status" value="1"/>
</dbReference>
<comment type="subcellular location">
    <subcellularLocation>
        <location evidence="1">Nucleus</location>
    </subcellularLocation>
</comment>
<sequence length="619" mass="70687">MVKLSQKSKRIPCKKRYKIEKRIRQHNKKVKKDKEVKDSKKSHRSKAIRVPGKHPFKEEILVAAEKQKQANLEAKKQKKLERRKNLLTNSKQNEFKDIEDMLKQAEKKQEQFNRNLNLLGKENPFDGFGLAKSTEKETSLKAFYKEFKKVVEAADVIIQVLDARDPIGSRCPQVEDMVINSGQNKKLVLLLNKIDLVPKSNVQEWLKYLRSQYPTVAFKASTQSQNERLSQSSVPVDQANSNLLTSSKCLGADLLVKLLNNYTRINDVKQTITVGIIGLPNVGKSSIINSLKRSHACQIGSVPGLTRCMQEIKLDKHIKLLDSPGIVMSKDEDSASLALKNCIRIESLEDPVAPVDLLLKRCSKDQLIMRYKISDYSDVTDFLNQVAKRCGKVKKTGIPDIRKAAQHILNDWISGRLTYYTQPPATEKPSETKIVTELAPAFDIDALLKEEETMMDGIDDTKVIVEGIEIKPNEPVKVNFETFEKEETVELESENENEDDIQKRMTENAVYKTDVILNPKVNRKIKAQMLPDESVEVKDGKPKLKRKSAEMSDSEDAIYETEDIPRTKKMQKLEMKKKLKKQRKNEKLFNNLGDVLNQVKISSDGKNDKVYDFKTDFNI</sequence>
<comment type="caution">
    <text evidence="9">The sequence shown here is derived from an EMBL/GenBank/DDBJ whole genome shotgun (WGS) entry which is preliminary data.</text>
</comment>
<dbReference type="Proteomes" id="UP000276133">
    <property type="component" value="Unassembled WGS sequence"/>
</dbReference>
<protein>
    <submittedName>
        <fullName evidence="9">Guanine nucleotide-binding-like 3-like protein</fullName>
    </submittedName>
</protein>
<dbReference type="InterPro" id="IPR006073">
    <property type="entry name" value="GTP-bd"/>
</dbReference>
<gene>
    <name evidence="9" type="ORF">BpHYR1_017849</name>
</gene>
<dbReference type="PRINTS" id="PR00326">
    <property type="entry name" value="GTP1OBG"/>
</dbReference>
<evidence type="ECO:0000256" key="5">
    <source>
        <dbReference type="ARBA" id="ARBA00023242"/>
    </source>
</evidence>
<dbReference type="FunFam" id="3.40.50.300:FF:000493">
    <property type="entry name" value="Guanine nucleotide-binding protein-like 3-like protein"/>
    <property type="match status" value="1"/>
</dbReference>
<dbReference type="PANTHER" id="PTHR11089">
    <property type="entry name" value="GTP-BINDING PROTEIN-RELATED"/>
    <property type="match status" value="1"/>
</dbReference>
<evidence type="ECO:0000313" key="10">
    <source>
        <dbReference type="Proteomes" id="UP000276133"/>
    </source>
</evidence>
<feature type="coiled-coil region" evidence="6">
    <location>
        <begin position="62"/>
        <end position="122"/>
    </location>
</feature>
<feature type="domain" description="CP-type G" evidence="8">
    <location>
        <begin position="144"/>
        <end position="329"/>
    </location>
</feature>
<evidence type="ECO:0000313" key="9">
    <source>
        <dbReference type="EMBL" id="RNA16431.1"/>
    </source>
</evidence>
<evidence type="ECO:0000256" key="2">
    <source>
        <dbReference type="ARBA" id="ARBA00022741"/>
    </source>
</evidence>
<dbReference type="STRING" id="10195.A0A3M7QZ93"/>
<keyword evidence="2" id="KW-0547">Nucleotide-binding</keyword>
<dbReference type="CDD" id="cd04178">
    <property type="entry name" value="Nucleostemin_like"/>
    <property type="match status" value="1"/>
</dbReference>
<feature type="compositionally biased region" description="Basic residues" evidence="7">
    <location>
        <begin position="40"/>
        <end position="54"/>
    </location>
</feature>
<dbReference type="Gene3D" id="1.10.1580.10">
    <property type="match status" value="1"/>
</dbReference>
<dbReference type="Pfam" id="PF01926">
    <property type="entry name" value="MMR_HSR1"/>
    <property type="match status" value="1"/>
</dbReference>
<dbReference type="EMBL" id="REGN01004705">
    <property type="protein sequence ID" value="RNA16431.1"/>
    <property type="molecule type" value="Genomic_DNA"/>
</dbReference>
<dbReference type="InterPro" id="IPR050755">
    <property type="entry name" value="TRAFAC_YlqF/YawG_RiboMat"/>
</dbReference>
<dbReference type="GO" id="GO:0005730">
    <property type="term" value="C:nucleolus"/>
    <property type="evidence" value="ECO:0007669"/>
    <property type="project" value="UniProtKB-ARBA"/>
</dbReference>
<dbReference type="Gene3D" id="3.40.50.300">
    <property type="entry name" value="P-loop containing nucleotide triphosphate hydrolases"/>
    <property type="match status" value="1"/>
</dbReference>
<name>A0A3M7QZ93_BRAPC</name>
<dbReference type="OrthoDB" id="444945at2759"/>